<proteinExistence type="predicted"/>
<dbReference type="RefSeq" id="WP_342831629.1">
    <property type="nucleotide sequence ID" value="NZ_JBANDC010000027.1"/>
</dbReference>
<evidence type="ECO:0000256" key="1">
    <source>
        <dbReference type="SAM" id="Phobius"/>
    </source>
</evidence>
<gene>
    <name evidence="2" type="ORF">V8G57_24760</name>
</gene>
<protein>
    <submittedName>
        <fullName evidence="2">Uncharacterized protein</fullName>
    </submittedName>
</protein>
<keyword evidence="1" id="KW-0812">Transmembrane</keyword>
<keyword evidence="1" id="KW-0472">Membrane</keyword>
<dbReference type="EMBL" id="JBANDC010000027">
    <property type="protein sequence ID" value="MEM4990623.1"/>
    <property type="molecule type" value="Genomic_DNA"/>
</dbReference>
<comment type="caution">
    <text evidence="2">The sequence shown here is derived from an EMBL/GenBank/DDBJ whole genome shotgun (WGS) entry which is preliminary data.</text>
</comment>
<dbReference type="Proteomes" id="UP001495910">
    <property type="component" value="Unassembled WGS sequence"/>
</dbReference>
<reference evidence="2 3" key="1">
    <citation type="submission" date="2024-02" db="EMBL/GenBank/DDBJ databases">
        <title>Draft genome sequence of Collimonas sp. strain H4R21, an effective mineral-weathering bacterial strain isolated from the beech rhizosphere.</title>
        <authorList>
            <person name="Morin E."/>
            <person name="Uroz S."/>
            <person name="Leveau J.H.J."/>
            <person name="Kumar R."/>
            <person name="Rey M.W."/>
            <person name="Pham J."/>
        </authorList>
    </citation>
    <scope>NUCLEOTIDE SEQUENCE [LARGE SCALE GENOMIC DNA]</scope>
    <source>
        <strain evidence="2 3">H4R21</strain>
    </source>
</reference>
<sequence>MKLKKLLPKNWVPGALAAWIIVPIVIALWFMFGSDIKAGVFNLLEKKPIMYSNVMVEIGESGKSFAQKYQGMVDVNDRNPGSHFYRVNWSDGTLGTVTVKNGSSSLVIDSVLSAMGDSDDTYPAEGISSYSISMALPPRNNVPHDDARLKFYSLLQHIQEAGWKRWIDPGMPRLNGADALRYQMSEIENGAGLMSLDPSYVPSLDIWMKIKDMTGWQFYLNGVYMNVQLMRDKKRLDPNLPGAYFLTLGLESKDSFERSEQTYEDRPKWKELYPAARKKQAEERVKSEEKLHALGYKIDTEYRNPDE</sequence>
<feature type="transmembrane region" description="Helical" evidence="1">
    <location>
        <begin position="12"/>
        <end position="32"/>
    </location>
</feature>
<accession>A0ABU9Q2Z2</accession>
<evidence type="ECO:0000313" key="2">
    <source>
        <dbReference type="EMBL" id="MEM4990623.1"/>
    </source>
</evidence>
<evidence type="ECO:0000313" key="3">
    <source>
        <dbReference type="Proteomes" id="UP001495910"/>
    </source>
</evidence>
<keyword evidence="1" id="KW-1133">Transmembrane helix</keyword>
<name>A0ABU9Q2Z2_9BURK</name>
<organism evidence="2 3">
    <name type="scientific">Collimonas rhizosphaerae</name>
    <dbReference type="NCBI Taxonomy" id="3126357"/>
    <lineage>
        <taxon>Bacteria</taxon>
        <taxon>Pseudomonadati</taxon>
        <taxon>Pseudomonadota</taxon>
        <taxon>Betaproteobacteria</taxon>
        <taxon>Burkholderiales</taxon>
        <taxon>Oxalobacteraceae</taxon>
        <taxon>Collimonas</taxon>
    </lineage>
</organism>
<keyword evidence="3" id="KW-1185">Reference proteome</keyword>